<evidence type="ECO:0000256" key="2">
    <source>
        <dbReference type="ARBA" id="ARBA00004371"/>
    </source>
</evidence>
<evidence type="ECO:0000256" key="4">
    <source>
        <dbReference type="ARBA" id="ARBA00012754"/>
    </source>
</evidence>
<sequence>MRGSARVPGDIYRDLFAGSYIPRPLFGKNDELLRWVPRTDWIYLTTFNIPAHWNKVPMFSVNCKLMKVKAVLLNAQGLDTVADVYFNNLLVLQARNQFVPYLLALKCWKIGENTLRIEFKSPVLYAEQQANNYQKQYGHIVPPFCPVPEFQGECHVNFMRKIQASFSWDWGPSFPTVGIWQPISIEGVETLHVGRISAEISFQSNFSEFIKTFLTDIRIRPFTEFGIVWAVTQ</sequence>
<reference evidence="14" key="1">
    <citation type="submission" date="2016-06" db="UniProtKB">
        <authorList>
            <consortium name="WormBaseParasite"/>
        </authorList>
    </citation>
    <scope>IDENTIFICATION</scope>
</reference>
<dbReference type="Proteomes" id="UP000271098">
    <property type="component" value="Unassembled WGS sequence"/>
</dbReference>
<comment type="catalytic activity">
    <reaction evidence="1">
        <text>Hydrolysis of terminal, non-reducing beta-D-mannose residues in beta-D-mannosides.</text>
        <dbReference type="EC" id="3.2.1.25"/>
    </reaction>
</comment>
<keyword evidence="5" id="KW-0732">Signal</keyword>
<dbReference type="GO" id="GO:0004567">
    <property type="term" value="F:beta-mannosidase activity"/>
    <property type="evidence" value="ECO:0007669"/>
    <property type="project" value="UniProtKB-EC"/>
</dbReference>
<gene>
    <name evidence="12" type="ORF">GPUH_LOCUS4164</name>
</gene>
<evidence type="ECO:0000259" key="11">
    <source>
        <dbReference type="Pfam" id="PF22666"/>
    </source>
</evidence>
<dbReference type="Pfam" id="PF22666">
    <property type="entry name" value="Glyco_hydro_2_N2"/>
    <property type="match status" value="1"/>
</dbReference>
<dbReference type="PANTHER" id="PTHR43730:SF1">
    <property type="entry name" value="BETA-MANNOSIDASE"/>
    <property type="match status" value="1"/>
</dbReference>
<dbReference type="SUPFAM" id="SSF49785">
    <property type="entry name" value="Galactose-binding domain-like"/>
    <property type="match status" value="1"/>
</dbReference>
<keyword evidence="9" id="KW-0326">Glycosidase</keyword>
<evidence type="ECO:0000313" key="14">
    <source>
        <dbReference type="WBParaSite" id="GPUH_0000417001-mRNA-1"/>
    </source>
</evidence>
<evidence type="ECO:0000313" key="13">
    <source>
        <dbReference type="Proteomes" id="UP000271098"/>
    </source>
</evidence>
<dbReference type="Gene3D" id="2.60.120.260">
    <property type="entry name" value="Galactose-binding domain-like"/>
    <property type="match status" value="1"/>
</dbReference>
<dbReference type="EMBL" id="UYRT01007610">
    <property type="protein sequence ID" value="VDK42951.1"/>
    <property type="molecule type" value="Genomic_DNA"/>
</dbReference>
<keyword evidence="8" id="KW-0458">Lysosome</keyword>
<dbReference type="AlphaFoldDB" id="A0A183D622"/>
<dbReference type="InterPro" id="IPR050887">
    <property type="entry name" value="Beta-mannosidase_GH2"/>
</dbReference>
<evidence type="ECO:0000256" key="7">
    <source>
        <dbReference type="ARBA" id="ARBA00023180"/>
    </source>
</evidence>
<evidence type="ECO:0000256" key="9">
    <source>
        <dbReference type="ARBA" id="ARBA00023295"/>
    </source>
</evidence>
<dbReference type="OrthoDB" id="2866996at2759"/>
<dbReference type="FunFam" id="2.60.120.260:FF:000060">
    <property type="entry name" value="Probable beta-mannosidase"/>
    <property type="match status" value="1"/>
</dbReference>
<evidence type="ECO:0000256" key="1">
    <source>
        <dbReference type="ARBA" id="ARBA00000829"/>
    </source>
</evidence>
<dbReference type="PANTHER" id="PTHR43730">
    <property type="entry name" value="BETA-MANNOSIDASE"/>
    <property type="match status" value="1"/>
</dbReference>
<evidence type="ECO:0000256" key="8">
    <source>
        <dbReference type="ARBA" id="ARBA00023228"/>
    </source>
</evidence>
<evidence type="ECO:0000256" key="6">
    <source>
        <dbReference type="ARBA" id="ARBA00022801"/>
    </source>
</evidence>
<protein>
    <recommendedName>
        <fullName evidence="4">beta-mannosidase</fullName>
        <ecNumber evidence="4">3.2.1.25</ecNumber>
    </recommendedName>
    <alternativeName>
        <fullName evidence="10">Mannanase</fullName>
    </alternativeName>
</protein>
<comment type="subcellular location">
    <subcellularLocation>
        <location evidence="2">Lysosome</location>
    </subcellularLocation>
</comment>
<name>A0A183D622_9BILA</name>
<organism evidence="14">
    <name type="scientific">Gongylonema pulchrum</name>
    <dbReference type="NCBI Taxonomy" id="637853"/>
    <lineage>
        <taxon>Eukaryota</taxon>
        <taxon>Metazoa</taxon>
        <taxon>Ecdysozoa</taxon>
        <taxon>Nematoda</taxon>
        <taxon>Chromadorea</taxon>
        <taxon>Rhabditida</taxon>
        <taxon>Spirurina</taxon>
        <taxon>Spiruromorpha</taxon>
        <taxon>Spiruroidea</taxon>
        <taxon>Gongylonematidae</taxon>
        <taxon>Gongylonema</taxon>
    </lineage>
</organism>
<keyword evidence="13" id="KW-1185">Reference proteome</keyword>
<dbReference type="WBParaSite" id="GPUH_0000417001-mRNA-1">
    <property type="protein sequence ID" value="GPUH_0000417001-mRNA-1"/>
    <property type="gene ID" value="GPUH_0000417001"/>
</dbReference>
<accession>A0A183D622</accession>
<evidence type="ECO:0000313" key="12">
    <source>
        <dbReference type="EMBL" id="VDK42951.1"/>
    </source>
</evidence>
<dbReference type="InterPro" id="IPR008979">
    <property type="entry name" value="Galactose-bd-like_sf"/>
</dbReference>
<dbReference type="GO" id="GO:0005764">
    <property type="term" value="C:lysosome"/>
    <property type="evidence" value="ECO:0007669"/>
    <property type="project" value="UniProtKB-SubCell"/>
</dbReference>
<feature type="domain" description="Beta-mannosidase-like galactose-binding" evidence="11">
    <location>
        <begin position="5"/>
        <end position="181"/>
    </location>
</feature>
<comment type="similarity">
    <text evidence="3">Belongs to the glycosyl hydrolase 2 family.</text>
</comment>
<dbReference type="GO" id="GO:0006516">
    <property type="term" value="P:glycoprotein catabolic process"/>
    <property type="evidence" value="ECO:0007669"/>
    <property type="project" value="TreeGrafter"/>
</dbReference>
<evidence type="ECO:0000256" key="5">
    <source>
        <dbReference type="ARBA" id="ARBA00022729"/>
    </source>
</evidence>
<keyword evidence="6" id="KW-0378">Hydrolase</keyword>
<evidence type="ECO:0000256" key="3">
    <source>
        <dbReference type="ARBA" id="ARBA00007401"/>
    </source>
</evidence>
<keyword evidence="7" id="KW-0325">Glycoprotein</keyword>
<proteinExistence type="inferred from homology"/>
<evidence type="ECO:0000256" key="10">
    <source>
        <dbReference type="ARBA" id="ARBA00033445"/>
    </source>
</evidence>
<dbReference type="EC" id="3.2.1.25" evidence="4"/>
<dbReference type="InterPro" id="IPR054593">
    <property type="entry name" value="Beta-mannosidase-like_N2"/>
</dbReference>
<reference evidence="12 13" key="2">
    <citation type="submission" date="2018-11" db="EMBL/GenBank/DDBJ databases">
        <authorList>
            <consortium name="Pathogen Informatics"/>
        </authorList>
    </citation>
    <scope>NUCLEOTIDE SEQUENCE [LARGE SCALE GENOMIC DNA]</scope>
</reference>